<evidence type="ECO:0000256" key="8">
    <source>
        <dbReference type="SAM" id="Phobius"/>
    </source>
</evidence>
<keyword evidence="7" id="KW-0175">Coiled coil</keyword>
<feature type="repeat" description="TPR" evidence="6">
    <location>
        <begin position="171"/>
        <end position="204"/>
    </location>
</feature>
<dbReference type="Gene3D" id="1.25.40.10">
    <property type="entry name" value="Tetratricopeptide repeat domain"/>
    <property type="match status" value="2"/>
</dbReference>
<dbReference type="Pfam" id="PF13424">
    <property type="entry name" value="TPR_12"/>
    <property type="match status" value="2"/>
</dbReference>
<evidence type="ECO:0000256" key="5">
    <source>
        <dbReference type="ARBA" id="ARBA00038253"/>
    </source>
</evidence>
<keyword evidence="2" id="KW-0963">Cytoplasm</keyword>
<gene>
    <name evidence="9" type="ORF">GCM10007424_18910</name>
</gene>
<dbReference type="PANTHER" id="PTHR46630">
    <property type="entry name" value="TETRATRICOPEPTIDE REPEAT PROTEIN 29"/>
    <property type="match status" value="1"/>
</dbReference>
<dbReference type="InterPro" id="IPR016032">
    <property type="entry name" value="Sig_transdc_resp-reg_C-effctor"/>
</dbReference>
<comment type="caution">
    <text evidence="9">The sequence shown here is derived from an EMBL/GenBank/DDBJ whole genome shotgun (WGS) entry which is preliminary data.</text>
</comment>
<evidence type="ECO:0000256" key="2">
    <source>
        <dbReference type="ARBA" id="ARBA00022490"/>
    </source>
</evidence>
<keyword evidence="4 6" id="KW-0802">TPR repeat</keyword>
<evidence type="ECO:0000313" key="10">
    <source>
        <dbReference type="Proteomes" id="UP000615760"/>
    </source>
</evidence>
<dbReference type="SUPFAM" id="SSF46894">
    <property type="entry name" value="C-terminal effector domain of the bipartite response regulators"/>
    <property type="match status" value="1"/>
</dbReference>
<feature type="repeat" description="TPR" evidence="6">
    <location>
        <begin position="91"/>
        <end position="124"/>
    </location>
</feature>
<feature type="transmembrane region" description="Helical" evidence="8">
    <location>
        <begin position="410"/>
        <end position="432"/>
    </location>
</feature>
<comment type="similarity">
    <text evidence="5">Belongs to the Rap family.</text>
</comment>
<dbReference type="SMART" id="SM00028">
    <property type="entry name" value="TPR"/>
    <property type="match status" value="7"/>
</dbReference>
<evidence type="ECO:0000256" key="1">
    <source>
        <dbReference type="ARBA" id="ARBA00004496"/>
    </source>
</evidence>
<dbReference type="InterPro" id="IPR036388">
    <property type="entry name" value="WH-like_DNA-bd_sf"/>
</dbReference>
<dbReference type="InterPro" id="IPR051476">
    <property type="entry name" value="Bac_ResReg_Asp_Phosphatase"/>
</dbReference>
<feature type="coiled-coil region" evidence="7">
    <location>
        <begin position="435"/>
        <end position="518"/>
    </location>
</feature>
<evidence type="ECO:0000256" key="7">
    <source>
        <dbReference type="SAM" id="Coils"/>
    </source>
</evidence>
<comment type="subcellular location">
    <subcellularLocation>
        <location evidence="1">Cytoplasm</location>
    </subcellularLocation>
</comment>
<dbReference type="Proteomes" id="UP000615760">
    <property type="component" value="Unassembled WGS sequence"/>
</dbReference>
<dbReference type="EMBL" id="BMJE01000004">
    <property type="protein sequence ID" value="GGB78950.1"/>
    <property type="molecule type" value="Genomic_DNA"/>
</dbReference>
<feature type="repeat" description="TPR" evidence="6">
    <location>
        <begin position="251"/>
        <end position="284"/>
    </location>
</feature>
<accession>A0ABQ1JW65</accession>
<keyword evidence="3" id="KW-0677">Repeat</keyword>
<evidence type="ECO:0008006" key="11">
    <source>
        <dbReference type="Google" id="ProtNLM"/>
    </source>
</evidence>
<evidence type="ECO:0000256" key="4">
    <source>
        <dbReference type="ARBA" id="ARBA00022803"/>
    </source>
</evidence>
<proteinExistence type="inferred from homology"/>
<keyword evidence="10" id="KW-1185">Reference proteome</keyword>
<organism evidence="9 10">
    <name type="scientific">Flavobacterium suaedae</name>
    <dbReference type="NCBI Taxonomy" id="1767027"/>
    <lineage>
        <taxon>Bacteria</taxon>
        <taxon>Pseudomonadati</taxon>
        <taxon>Bacteroidota</taxon>
        <taxon>Flavobacteriia</taxon>
        <taxon>Flavobacteriales</taxon>
        <taxon>Flavobacteriaceae</taxon>
        <taxon>Flavobacterium</taxon>
    </lineage>
</organism>
<keyword evidence="8" id="KW-0812">Transmembrane</keyword>
<name>A0ABQ1JW65_9FLAO</name>
<evidence type="ECO:0000256" key="3">
    <source>
        <dbReference type="ARBA" id="ARBA00022737"/>
    </source>
</evidence>
<evidence type="ECO:0000313" key="9">
    <source>
        <dbReference type="EMBL" id="GGB78950.1"/>
    </source>
</evidence>
<evidence type="ECO:0000256" key="6">
    <source>
        <dbReference type="PROSITE-ProRule" id="PRU00339"/>
    </source>
</evidence>
<dbReference type="InterPro" id="IPR019734">
    <property type="entry name" value="TPR_rpt"/>
</dbReference>
<protein>
    <recommendedName>
        <fullName evidence="11">Tetratricopeptide repeat protein</fullName>
    </recommendedName>
</protein>
<dbReference type="PROSITE" id="PS50005">
    <property type="entry name" value="TPR"/>
    <property type="match status" value="3"/>
</dbReference>
<dbReference type="PANTHER" id="PTHR46630:SF1">
    <property type="entry name" value="TETRATRICOPEPTIDE REPEAT PROTEIN 29"/>
    <property type="match status" value="1"/>
</dbReference>
<dbReference type="Pfam" id="PF13181">
    <property type="entry name" value="TPR_8"/>
    <property type="match status" value="1"/>
</dbReference>
<dbReference type="SUPFAM" id="SSF48452">
    <property type="entry name" value="TPR-like"/>
    <property type="match status" value="2"/>
</dbReference>
<dbReference type="InterPro" id="IPR011990">
    <property type="entry name" value="TPR-like_helical_dom_sf"/>
</dbReference>
<sequence>MLAGFSAFAQKSYNFKKAESEARQLLHTAPDSALVIINTTLAQKKPIHDTILGNTYSLYGIYYAMGGKPDSSIYYFKKGLNHVNNYTENKKRILSNLAIAYRQKGKYKESINHLNEVIAISKQQKDSSRLALVYGELASNYNYMQQYDKSVYYLLKAIALLNNKNDLDKIAGLKQKLANAYLAMENFDFAIDLYQEALSIFKEIKSDKNYYLTLVNLGETYIRIKDYNAALKYLSEGVSGLEKFGDKEILGIAYNKLGNIQRKKGDIKKALSYYQKAYNYLTTTNSVRVLRIAGEYIKLLNDTQNYQKALQIIKETDPYRKSIESNVDDRMVYVMAIAETYNKTNQLKEAVKQYKTAITLVDSSSFNETERKTKELQAKFQTKLQREKNIALKANNDALKNKVEAEERLILFYIIGSIALFLIVLAFLRTYWLRSNLQKEQLKNTEAEKSLIEQQHQHEQELNNNQRKAIEEKKRELTATTMQMANLQDSINQIINKCSDNKITLQEIKKELEVLNKKKDYWKQFKTRFNNLHPEFEKKLSSEFPELTKNDIEFCSLLKLNLSYKEIASMLQISYESTITKKYRIKKKIGIKDDKEFEKLLLNL</sequence>
<keyword evidence="8" id="KW-0472">Membrane</keyword>
<dbReference type="Gene3D" id="1.10.10.10">
    <property type="entry name" value="Winged helix-like DNA-binding domain superfamily/Winged helix DNA-binding domain"/>
    <property type="match status" value="1"/>
</dbReference>
<reference evidence="10" key="1">
    <citation type="journal article" date="2019" name="Int. J. Syst. Evol. Microbiol.">
        <title>The Global Catalogue of Microorganisms (GCM) 10K type strain sequencing project: providing services to taxonomists for standard genome sequencing and annotation.</title>
        <authorList>
            <consortium name="The Broad Institute Genomics Platform"/>
            <consortium name="The Broad Institute Genome Sequencing Center for Infectious Disease"/>
            <person name="Wu L."/>
            <person name="Ma J."/>
        </authorList>
    </citation>
    <scope>NUCLEOTIDE SEQUENCE [LARGE SCALE GENOMIC DNA]</scope>
    <source>
        <strain evidence="10">CGMCC 1.15461</strain>
    </source>
</reference>
<keyword evidence="8" id="KW-1133">Transmembrane helix</keyword>